<dbReference type="KEGG" id="scl:sce6064"/>
<dbReference type="EMBL" id="AM746676">
    <property type="protein sequence ID" value="CAN96228.1"/>
    <property type="molecule type" value="Genomic_DNA"/>
</dbReference>
<dbReference type="AlphaFoldDB" id="A9GCR6"/>
<dbReference type="Proteomes" id="UP000002139">
    <property type="component" value="Chromosome"/>
</dbReference>
<reference evidence="1 2" key="1">
    <citation type="journal article" date="2007" name="Nat. Biotechnol.">
        <title>Complete genome sequence of the myxobacterium Sorangium cellulosum.</title>
        <authorList>
            <person name="Schneiker S."/>
            <person name="Perlova O."/>
            <person name="Kaiser O."/>
            <person name="Gerth K."/>
            <person name="Alici A."/>
            <person name="Altmeyer M.O."/>
            <person name="Bartels D."/>
            <person name="Bekel T."/>
            <person name="Beyer S."/>
            <person name="Bode E."/>
            <person name="Bode H.B."/>
            <person name="Bolten C.J."/>
            <person name="Choudhuri J.V."/>
            <person name="Doss S."/>
            <person name="Elnakady Y.A."/>
            <person name="Frank B."/>
            <person name="Gaigalat L."/>
            <person name="Goesmann A."/>
            <person name="Groeger C."/>
            <person name="Gross F."/>
            <person name="Jelsbak L."/>
            <person name="Jelsbak L."/>
            <person name="Kalinowski J."/>
            <person name="Kegler C."/>
            <person name="Knauber T."/>
            <person name="Konietzny S."/>
            <person name="Kopp M."/>
            <person name="Krause L."/>
            <person name="Krug D."/>
            <person name="Linke B."/>
            <person name="Mahmud T."/>
            <person name="Martinez-Arias R."/>
            <person name="McHardy A.C."/>
            <person name="Merai M."/>
            <person name="Meyer F."/>
            <person name="Mormann S."/>
            <person name="Munoz-Dorado J."/>
            <person name="Perez J."/>
            <person name="Pradella S."/>
            <person name="Rachid S."/>
            <person name="Raddatz G."/>
            <person name="Rosenau F."/>
            <person name="Rueckert C."/>
            <person name="Sasse F."/>
            <person name="Scharfe M."/>
            <person name="Schuster S.C."/>
            <person name="Suen G."/>
            <person name="Treuner-Lange A."/>
            <person name="Velicer G.J."/>
            <person name="Vorholter F.-J."/>
            <person name="Weissman K.J."/>
            <person name="Welch R.D."/>
            <person name="Wenzel S.C."/>
            <person name="Whitworth D.E."/>
            <person name="Wilhelm S."/>
            <person name="Wittmann C."/>
            <person name="Bloecker H."/>
            <person name="Puehler A."/>
            <person name="Mueller R."/>
        </authorList>
    </citation>
    <scope>NUCLEOTIDE SEQUENCE [LARGE SCALE GENOMIC DNA]</scope>
    <source>
        <strain evidence="2">So ce56</strain>
    </source>
</reference>
<dbReference type="RefSeq" id="WP_012238693.1">
    <property type="nucleotide sequence ID" value="NC_010162.1"/>
</dbReference>
<sequence length="125" mass="14413">MSGERKVLEPEVEHKLAAAWPSEEDRAAARAELSRYGVESYERETERVRLAIIKLSGGALGELRRMTDAAKGDYRDVLMWAESPEEAKALWAMNPNLTDEQRLELKAIRRRDRAQMDAWLRKSQE</sequence>
<name>A9GCR6_SORC5</name>
<dbReference type="HOGENOM" id="CLU_1991228_0_0_7"/>
<gene>
    <name evidence="1" type="ordered locus">sce6064</name>
</gene>
<accession>A9GCR6</accession>
<dbReference type="STRING" id="448385.sce6064"/>
<protein>
    <submittedName>
        <fullName evidence="1">Uncharacterized protein</fullName>
    </submittedName>
</protein>
<evidence type="ECO:0000313" key="2">
    <source>
        <dbReference type="Proteomes" id="UP000002139"/>
    </source>
</evidence>
<evidence type="ECO:0000313" key="1">
    <source>
        <dbReference type="EMBL" id="CAN96228.1"/>
    </source>
</evidence>
<keyword evidence="2" id="KW-1185">Reference proteome</keyword>
<dbReference type="OrthoDB" id="4209455at2"/>
<proteinExistence type="predicted"/>
<organism evidence="1 2">
    <name type="scientific">Sorangium cellulosum (strain So ce56)</name>
    <name type="common">Polyangium cellulosum (strain So ce56)</name>
    <dbReference type="NCBI Taxonomy" id="448385"/>
    <lineage>
        <taxon>Bacteria</taxon>
        <taxon>Pseudomonadati</taxon>
        <taxon>Myxococcota</taxon>
        <taxon>Polyangia</taxon>
        <taxon>Polyangiales</taxon>
        <taxon>Polyangiaceae</taxon>
        <taxon>Sorangium</taxon>
    </lineage>
</organism>
<dbReference type="BioCyc" id="SCEL448385:SCE_RS31145-MONOMER"/>